<dbReference type="Proteomes" id="UP000241890">
    <property type="component" value="Unassembled WGS sequence"/>
</dbReference>
<feature type="compositionally biased region" description="Basic and acidic residues" evidence="4">
    <location>
        <begin position="58"/>
        <end position="79"/>
    </location>
</feature>
<evidence type="ECO:0000256" key="3">
    <source>
        <dbReference type="PROSITE-ProRule" id="PRU00339"/>
    </source>
</evidence>
<organism evidence="5 6">
    <name type="scientific">Hondaea fermentalgiana</name>
    <dbReference type="NCBI Taxonomy" id="2315210"/>
    <lineage>
        <taxon>Eukaryota</taxon>
        <taxon>Sar</taxon>
        <taxon>Stramenopiles</taxon>
        <taxon>Bigyra</taxon>
        <taxon>Labyrinthulomycetes</taxon>
        <taxon>Thraustochytrida</taxon>
        <taxon>Thraustochytriidae</taxon>
        <taxon>Hondaea</taxon>
    </lineage>
</organism>
<proteinExistence type="predicted"/>
<dbReference type="Pfam" id="PF13424">
    <property type="entry name" value="TPR_12"/>
    <property type="match status" value="2"/>
</dbReference>
<dbReference type="PANTHER" id="PTHR45641">
    <property type="entry name" value="TETRATRICOPEPTIDE REPEAT PROTEIN (AFU_ORTHOLOGUE AFUA_6G03870)"/>
    <property type="match status" value="1"/>
</dbReference>
<dbReference type="EMBL" id="BEYU01000059">
    <property type="protein sequence ID" value="GBG29533.1"/>
    <property type="molecule type" value="Genomic_DNA"/>
</dbReference>
<feature type="region of interest" description="Disordered" evidence="4">
    <location>
        <begin position="55"/>
        <end position="79"/>
    </location>
</feature>
<dbReference type="InParanoid" id="A0A2R5GLN1"/>
<dbReference type="PROSITE" id="PS50005">
    <property type="entry name" value="TPR"/>
    <property type="match status" value="2"/>
</dbReference>
<dbReference type="SMART" id="SM00028">
    <property type="entry name" value="TPR"/>
    <property type="match status" value="4"/>
</dbReference>
<feature type="repeat" description="TPR" evidence="3">
    <location>
        <begin position="605"/>
        <end position="638"/>
    </location>
</feature>
<dbReference type="AlphaFoldDB" id="A0A2R5GLN1"/>
<evidence type="ECO:0000256" key="4">
    <source>
        <dbReference type="SAM" id="MobiDB-lite"/>
    </source>
</evidence>
<gene>
    <name evidence="5" type="ORF">FCC1311_057542</name>
</gene>
<dbReference type="InterPro" id="IPR011990">
    <property type="entry name" value="TPR-like_helical_dom_sf"/>
</dbReference>
<evidence type="ECO:0000313" key="5">
    <source>
        <dbReference type="EMBL" id="GBG29533.1"/>
    </source>
</evidence>
<accession>A0A2R5GLN1</accession>
<evidence type="ECO:0000256" key="2">
    <source>
        <dbReference type="ARBA" id="ARBA00022803"/>
    </source>
</evidence>
<dbReference type="SUPFAM" id="SSF48452">
    <property type="entry name" value="TPR-like"/>
    <property type="match status" value="2"/>
</dbReference>
<evidence type="ECO:0000313" key="6">
    <source>
        <dbReference type="Proteomes" id="UP000241890"/>
    </source>
</evidence>
<comment type="caution">
    <text evidence="5">The sequence shown here is derived from an EMBL/GenBank/DDBJ whole genome shotgun (WGS) entry which is preliminary data.</text>
</comment>
<dbReference type="PANTHER" id="PTHR45641:SF19">
    <property type="entry name" value="NEPHROCYSTIN-3"/>
    <property type="match status" value="1"/>
</dbReference>
<dbReference type="OrthoDB" id="626167at2759"/>
<protein>
    <submittedName>
        <fullName evidence="5">Kinesin light chain</fullName>
    </submittedName>
</protein>
<reference evidence="5 6" key="1">
    <citation type="submission" date="2017-12" db="EMBL/GenBank/DDBJ databases">
        <title>Sequencing, de novo assembly and annotation of complete genome of a new Thraustochytrid species, strain FCC1311.</title>
        <authorList>
            <person name="Sedici K."/>
            <person name="Godart F."/>
            <person name="Aiese Cigliano R."/>
            <person name="Sanseverino W."/>
            <person name="Barakat M."/>
            <person name="Ortet P."/>
            <person name="Marechal E."/>
            <person name="Cagnac O."/>
            <person name="Amato A."/>
        </authorList>
    </citation>
    <scope>NUCLEOTIDE SEQUENCE [LARGE SCALE GENOMIC DNA]</scope>
</reference>
<name>A0A2R5GLN1_9STRA</name>
<keyword evidence="2 3" id="KW-0802">TPR repeat</keyword>
<dbReference type="Gene3D" id="1.25.40.10">
    <property type="entry name" value="Tetratricopeptide repeat domain"/>
    <property type="match status" value="3"/>
</dbReference>
<feature type="repeat" description="TPR" evidence="3">
    <location>
        <begin position="647"/>
        <end position="680"/>
    </location>
</feature>
<keyword evidence="6" id="KW-1185">Reference proteome</keyword>
<dbReference type="Pfam" id="PF13374">
    <property type="entry name" value="TPR_10"/>
    <property type="match status" value="2"/>
</dbReference>
<keyword evidence="1" id="KW-0677">Repeat</keyword>
<sequence>MTSQLTWAAGESKAKSSVVKVDRIIEYCDAERASFEGTLVIELIDALRKSVRRAVSRGKGERDARDGGDGDDDARASGREDALASFRGVSLASLQALHERVRAEEEAPGVQLGECMRASRKRGLKRGQSVEVLRKEDDFLVCRSPFWGEPTARNKRANGDADDIDTFEASHKDDVELETGREVRIKTREEWTLEDICQFVVLPAMRVHRGGIYAKEVLEDGQAKLGDVFEGAYVSAPRATKLSALIDALEAHYAGVDAATCFVWIDVLCANQVRAKPQDVATRATGADADMQAEDAQDPDQAREMEEVAVTRELLRRSRIAAGSFDERLLFFKSWMDPVPLSRSWCVYEVLAGMELEAPFHLLCPVGEDARFATALQHTPQKIIKLCETKFDVTLSRCRNRHDRRVIDDVLAEIYGSEKHANDAFNACVRAWLAESTLRAVEAKRASIEPGDAIAWFGALLHRAGQLVSAAGNYSGARSFYQEALDVSRRELGNRNARVARLLCDIAICQRRLGFLDEALESAKEARPLFEAKFGHKHLETAALLRTTAEIAMEQQQRQLQLSSVEDKEEARRSLEAAYKDASGYYDEAIEIYRQLYGDDHKLVAMALNNAAHVHLQNQKYERAIKYCKEALSIRKRELGDSHPKLASTYSNIGEIYRVQGLKNKALEQYDRALEIYFAQAYEDHPRAKNTLDDVLQALCGHEGLSSARQALKGFEEATGSVPRVVQDLNPQILPTLEQKATVLLDDKSPDRERGLFHLSVALGIARQIYGERTEPVADILDRMASVFSDLKDLDQSVKLSELAYDIRKQALGPMHPSTRRSESIFHSYERRKSLLDTEPPVCV</sequence>
<feature type="region of interest" description="Disordered" evidence="4">
    <location>
        <begin position="281"/>
        <end position="303"/>
    </location>
</feature>
<evidence type="ECO:0000256" key="1">
    <source>
        <dbReference type="ARBA" id="ARBA00022737"/>
    </source>
</evidence>
<dbReference type="InterPro" id="IPR019734">
    <property type="entry name" value="TPR_rpt"/>
</dbReference>